<evidence type="ECO:0000256" key="1">
    <source>
        <dbReference type="ARBA" id="ARBA00004275"/>
    </source>
</evidence>
<evidence type="ECO:0000313" key="11">
    <source>
        <dbReference type="Proteomes" id="UP000825729"/>
    </source>
</evidence>
<dbReference type="PANTHER" id="PTHR43149">
    <property type="entry name" value="ENOYL-COA HYDRATASE"/>
    <property type="match status" value="1"/>
</dbReference>
<comment type="similarity">
    <text evidence="3 9">Belongs to the enoyl-CoA hydratase/isomerase family.</text>
</comment>
<protein>
    <submittedName>
        <fullName evidence="10">Uncharacterized protein</fullName>
    </submittedName>
</protein>
<keyword evidence="5" id="KW-0007">Acetylation</keyword>
<keyword evidence="8" id="KW-0413">Isomerase</keyword>
<dbReference type="Proteomes" id="UP000825729">
    <property type="component" value="Unassembled WGS sequence"/>
</dbReference>
<dbReference type="GO" id="GO:0006631">
    <property type="term" value="P:fatty acid metabolic process"/>
    <property type="evidence" value="ECO:0007669"/>
    <property type="project" value="UniProtKB-KW"/>
</dbReference>
<evidence type="ECO:0000313" key="10">
    <source>
        <dbReference type="EMBL" id="KAG9446617.1"/>
    </source>
</evidence>
<dbReference type="EMBL" id="JAINDJ010000005">
    <property type="protein sequence ID" value="KAG9446617.1"/>
    <property type="molecule type" value="Genomic_DNA"/>
</dbReference>
<dbReference type="InterPro" id="IPR014748">
    <property type="entry name" value="Enoyl-CoA_hydra_C"/>
</dbReference>
<accession>A0AAV7ECP8</accession>
<comment type="caution">
    <text evidence="10">The sequence shown here is derived from an EMBL/GenBank/DDBJ whole genome shotgun (WGS) entry which is preliminary data.</text>
</comment>
<dbReference type="PROSITE" id="PS00166">
    <property type="entry name" value="ENOYL_COA_HYDRATASE"/>
    <property type="match status" value="1"/>
</dbReference>
<dbReference type="AlphaFoldDB" id="A0AAV7ECP8"/>
<dbReference type="Pfam" id="PF00378">
    <property type="entry name" value="ECH_1"/>
    <property type="match status" value="1"/>
</dbReference>
<dbReference type="Gene3D" id="1.10.12.10">
    <property type="entry name" value="Lyase 2-enoyl-coa Hydratase, Chain A, domain 2"/>
    <property type="match status" value="1"/>
</dbReference>
<keyword evidence="6" id="KW-0443">Lipid metabolism</keyword>
<dbReference type="Gene3D" id="3.90.226.10">
    <property type="entry name" value="2-enoyl-CoA Hydratase, Chain A, domain 1"/>
    <property type="match status" value="1"/>
</dbReference>
<dbReference type="InterPro" id="IPR045002">
    <property type="entry name" value="Ech1-like"/>
</dbReference>
<dbReference type="InterPro" id="IPR018376">
    <property type="entry name" value="Enoyl-CoA_hyd/isom_CS"/>
</dbReference>
<name>A0AAV7ECP8_ARIFI</name>
<evidence type="ECO:0000256" key="8">
    <source>
        <dbReference type="ARBA" id="ARBA00023235"/>
    </source>
</evidence>
<dbReference type="FunFam" id="3.90.226.10:FF:000024">
    <property type="entry name" value="Delta3,5-delta2,4-dienoyl-CoA isomerase"/>
    <property type="match status" value="1"/>
</dbReference>
<organism evidence="10 11">
    <name type="scientific">Aristolochia fimbriata</name>
    <name type="common">White veined hardy Dutchman's pipe vine</name>
    <dbReference type="NCBI Taxonomy" id="158543"/>
    <lineage>
        <taxon>Eukaryota</taxon>
        <taxon>Viridiplantae</taxon>
        <taxon>Streptophyta</taxon>
        <taxon>Embryophyta</taxon>
        <taxon>Tracheophyta</taxon>
        <taxon>Spermatophyta</taxon>
        <taxon>Magnoliopsida</taxon>
        <taxon>Magnoliidae</taxon>
        <taxon>Piperales</taxon>
        <taxon>Aristolochiaceae</taxon>
        <taxon>Aristolochia</taxon>
    </lineage>
</organism>
<dbReference type="PANTHER" id="PTHR43149:SF1">
    <property type="entry name" value="DELTA(3,5)-DELTA(2,4)-DIENOYL-COA ISOMERASE, MITOCHONDRIAL"/>
    <property type="match status" value="1"/>
</dbReference>
<evidence type="ECO:0000256" key="3">
    <source>
        <dbReference type="ARBA" id="ARBA00005254"/>
    </source>
</evidence>
<sequence length="284" mass="30433">MAEDPRAVETMKFKTVEIDLNRPPVAHLYLNLPSRRNALSLDSFAEISAAISALDRHPDVLAVVVSGRGTQFCSGIDLSALETIVSSAGSTATDPGRSRERLRRQILSLQAALSAFEGCRKPVLAAVDGSCIGAGVDLVSACDLRYCTRAASFVVKEVDLAIAADLGTLQRLPRIVGYGNAAEMALTARSVSAAEAKEMGLVSRVFDSREEMEVGVRAIAEEICKKSPMAVMGTKAVLLKSRDVSVEQGLDYAATWNSGMLISDDLQEAIKAFIQKRKPTFAKL</sequence>
<gene>
    <name evidence="10" type="ORF">H6P81_012745</name>
</gene>
<dbReference type="NCBIfam" id="NF004794">
    <property type="entry name" value="PRK06142.1"/>
    <property type="match status" value="1"/>
</dbReference>
<dbReference type="InterPro" id="IPR001753">
    <property type="entry name" value="Enoyl-CoA_hydra/iso"/>
</dbReference>
<dbReference type="SUPFAM" id="SSF52096">
    <property type="entry name" value="ClpP/crotonase"/>
    <property type="match status" value="1"/>
</dbReference>
<evidence type="ECO:0000256" key="4">
    <source>
        <dbReference type="ARBA" id="ARBA00022832"/>
    </source>
</evidence>
<evidence type="ECO:0000256" key="9">
    <source>
        <dbReference type="RuleBase" id="RU003707"/>
    </source>
</evidence>
<dbReference type="FunFam" id="1.10.12.10:FF:000004">
    <property type="entry name" value="Delta3,5-delta2,4-dienoyl-CoA isomerase"/>
    <property type="match status" value="1"/>
</dbReference>
<evidence type="ECO:0000256" key="7">
    <source>
        <dbReference type="ARBA" id="ARBA00023140"/>
    </source>
</evidence>
<keyword evidence="7" id="KW-0576">Peroxisome</keyword>
<dbReference type="CDD" id="cd06558">
    <property type="entry name" value="crotonase-like"/>
    <property type="match status" value="1"/>
</dbReference>
<evidence type="ECO:0000256" key="5">
    <source>
        <dbReference type="ARBA" id="ARBA00022990"/>
    </source>
</evidence>
<dbReference type="GO" id="GO:0005777">
    <property type="term" value="C:peroxisome"/>
    <property type="evidence" value="ECO:0007669"/>
    <property type="project" value="UniProtKB-SubCell"/>
</dbReference>
<comment type="pathway">
    <text evidence="2">Lipid metabolism; fatty acid beta-oxidation.</text>
</comment>
<reference evidence="10 11" key="1">
    <citation type="submission" date="2021-07" db="EMBL/GenBank/DDBJ databases">
        <title>The Aristolochia fimbriata genome: insights into angiosperm evolution, floral development and chemical biosynthesis.</title>
        <authorList>
            <person name="Jiao Y."/>
        </authorList>
    </citation>
    <scope>NUCLEOTIDE SEQUENCE [LARGE SCALE GENOMIC DNA]</scope>
    <source>
        <strain evidence="10">IBCAS-2021</strain>
        <tissue evidence="10">Leaf</tissue>
    </source>
</reference>
<comment type="subcellular location">
    <subcellularLocation>
        <location evidence="1">Peroxisome</location>
    </subcellularLocation>
</comment>
<keyword evidence="4" id="KW-0276">Fatty acid metabolism</keyword>
<proteinExistence type="inferred from homology"/>
<evidence type="ECO:0000256" key="6">
    <source>
        <dbReference type="ARBA" id="ARBA00023098"/>
    </source>
</evidence>
<keyword evidence="11" id="KW-1185">Reference proteome</keyword>
<evidence type="ECO:0000256" key="2">
    <source>
        <dbReference type="ARBA" id="ARBA00005005"/>
    </source>
</evidence>
<dbReference type="GO" id="GO:0051750">
    <property type="term" value="F:delta(3,5)-delta(2,4)-dienoyl-CoA isomerase activity"/>
    <property type="evidence" value="ECO:0007669"/>
    <property type="project" value="TreeGrafter"/>
</dbReference>
<dbReference type="InterPro" id="IPR029045">
    <property type="entry name" value="ClpP/crotonase-like_dom_sf"/>
</dbReference>